<reference evidence="1" key="1">
    <citation type="submission" date="2020-07" db="EMBL/GenBank/DDBJ databases">
        <title>Multicomponent nature underlies the extraordinary mechanical properties of spider dragline silk.</title>
        <authorList>
            <person name="Kono N."/>
            <person name="Nakamura H."/>
            <person name="Mori M."/>
            <person name="Yoshida Y."/>
            <person name="Ohtoshi R."/>
            <person name="Malay A.D."/>
            <person name="Moran D.A.P."/>
            <person name="Tomita M."/>
            <person name="Numata K."/>
            <person name="Arakawa K."/>
        </authorList>
    </citation>
    <scope>NUCLEOTIDE SEQUENCE</scope>
</reference>
<keyword evidence="2" id="KW-1185">Reference proteome</keyword>
<name>A0A8X6J9J7_TRICU</name>
<protein>
    <submittedName>
        <fullName evidence="1">Uncharacterized protein</fullName>
    </submittedName>
</protein>
<sequence length="74" mass="8123">MLRSAFPAYPRSPTFFPCTVVARIVSKKDNEAKNTSCGIWNSGRKSFLNESSARQLSCIGCSNIGLTKILQIIV</sequence>
<evidence type="ECO:0000313" key="1">
    <source>
        <dbReference type="EMBL" id="GFQ97725.1"/>
    </source>
</evidence>
<organism evidence="1 2">
    <name type="scientific">Trichonephila clavata</name>
    <name type="common">Joro spider</name>
    <name type="synonym">Nephila clavata</name>
    <dbReference type="NCBI Taxonomy" id="2740835"/>
    <lineage>
        <taxon>Eukaryota</taxon>
        <taxon>Metazoa</taxon>
        <taxon>Ecdysozoa</taxon>
        <taxon>Arthropoda</taxon>
        <taxon>Chelicerata</taxon>
        <taxon>Arachnida</taxon>
        <taxon>Araneae</taxon>
        <taxon>Araneomorphae</taxon>
        <taxon>Entelegynae</taxon>
        <taxon>Araneoidea</taxon>
        <taxon>Nephilidae</taxon>
        <taxon>Trichonephila</taxon>
    </lineage>
</organism>
<dbReference type="EMBL" id="BMAO01034601">
    <property type="protein sequence ID" value="GFQ97725.1"/>
    <property type="molecule type" value="Genomic_DNA"/>
</dbReference>
<comment type="caution">
    <text evidence="1">The sequence shown here is derived from an EMBL/GenBank/DDBJ whole genome shotgun (WGS) entry which is preliminary data.</text>
</comment>
<gene>
    <name evidence="1" type="ORF">TNCT_394571</name>
</gene>
<proteinExistence type="predicted"/>
<dbReference type="Proteomes" id="UP000887116">
    <property type="component" value="Unassembled WGS sequence"/>
</dbReference>
<evidence type="ECO:0000313" key="2">
    <source>
        <dbReference type="Proteomes" id="UP000887116"/>
    </source>
</evidence>
<dbReference type="AlphaFoldDB" id="A0A8X6J9J7"/>
<accession>A0A8X6J9J7</accession>